<keyword evidence="1" id="KW-0732">Signal</keyword>
<name>A0A376CWS6_9CORY</name>
<accession>A0A376CWS6</accession>
<sequence length="217" mass="23147">MKRIGGLVLVTACMGVLSSCASLQGLSVRSHGDSNGGSHDFSDVRGGGGSVDSGVADATATGKFESSPLRDGVLPPLGGFDRSVPGFRVFDPCTERMRLYVADMGLVATGEAKRESGFRSCRFVFESSEKSIANVTFETRDFSMAEVKDAFPEGRPGAGQYRDTIYFVIDSLIEGATCTGYVETKEGTFSISWTEVSVRYPSVDNCKNVGRIMGSLL</sequence>
<dbReference type="Proteomes" id="UP000254287">
    <property type="component" value="Unassembled WGS sequence"/>
</dbReference>
<dbReference type="EMBL" id="UFXP01000001">
    <property type="protein sequence ID" value="STC76561.1"/>
    <property type="molecule type" value="Genomic_DNA"/>
</dbReference>
<proteinExistence type="predicted"/>
<feature type="chain" id="PRO_5016755257" description="Secreted protein" evidence="1">
    <location>
        <begin position="22"/>
        <end position="217"/>
    </location>
</feature>
<gene>
    <name evidence="2" type="ORF">NCTC10289_00996</name>
</gene>
<evidence type="ECO:0000313" key="2">
    <source>
        <dbReference type="EMBL" id="STC76561.1"/>
    </source>
</evidence>
<organism evidence="2 3">
    <name type="scientific">Corynebacterium minutissimum</name>
    <dbReference type="NCBI Taxonomy" id="38301"/>
    <lineage>
        <taxon>Bacteria</taxon>
        <taxon>Bacillati</taxon>
        <taxon>Actinomycetota</taxon>
        <taxon>Actinomycetes</taxon>
        <taxon>Mycobacteriales</taxon>
        <taxon>Corynebacteriaceae</taxon>
        <taxon>Corynebacterium</taxon>
    </lineage>
</organism>
<evidence type="ECO:0000313" key="3">
    <source>
        <dbReference type="Proteomes" id="UP000254287"/>
    </source>
</evidence>
<dbReference type="AlphaFoldDB" id="A0A376CWS6"/>
<evidence type="ECO:0008006" key="4">
    <source>
        <dbReference type="Google" id="ProtNLM"/>
    </source>
</evidence>
<reference evidence="2 3" key="1">
    <citation type="submission" date="2018-06" db="EMBL/GenBank/DDBJ databases">
        <authorList>
            <consortium name="Pathogen Informatics"/>
            <person name="Doyle S."/>
        </authorList>
    </citation>
    <scope>NUCLEOTIDE SEQUENCE [LARGE SCALE GENOMIC DNA]</scope>
    <source>
        <strain evidence="2 3">NCTC10289</strain>
    </source>
</reference>
<evidence type="ECO:0000256" key="1">
    <source>
        <dbReference type="SAM" id="SignalP"/>
    </source>
</evidence>
<protein>
    <recommendedName>
        <fullName evidence="4">Secreted protein</fullName>
    </recommendedName>
</protein>
<dbReference type="PROSITE" id="PS51257">
    <property type="entry name" value="PROKAR_LIPOPROTEIN"/>
    <property type="match status" value="1"/>
</dbReference>
<feature type="signal peptide" evidence="1">
    <location>
        <begin position="1"/>
        <end position="21"/>
    </location>
</feature>